<dbReference type="GO" id="GO:0071949">
    <property type="term" value="F:FAD binding"/>
    <property type="evidence" value="ECO:0007669"/>
    <property type="project" value="InterPro"/>
</dbReference>
<evidence type="ECO:0000259" key="5">
    <source>
        <dbReference type="Pfam" id="PF01494"/>
    </source>
</evidence>
<dbReference type="SUPFAM" id="SSF51905">
    <property type="entry name" value="FAD/NAD(P)-binding domain"/>
    <property type="match status" value="1"/>
</dbReference>
<evidence type="ECO:0000256" key="2">
    <source>
        <dbReference type="ARBA" id="ARBA00022827"/>
    </source>
</evidence>
<keyword evidence="4" id="KW-0812">Transmembrane</keyword>
<evidence type="ECO:0000256" key="4">
    <source>
        <dbReference type="SAM" id="Phobius"/>
    </source>
</evidence>
<dbReference type="Proteomes" id="UP000192927">
    <property type="component" value="Unassembled WGS sequence"/>
</dbReference>
<dbReference type="InterPro" id="IPR002938">
    <property type="entry name" value="FAD-bd"/>
</dbReference>
<dbReference type="GO" id="GO:0016491">
    <property type="term" value="F:oxidoreductase activity"/>
    <property type="evidence" value="ECO:0007669"/>
    <property type="project" value="UniProtKB-KW"/>
</dbReference>
<organism evidence="6 7">
    <name type="scientific">Lasallia pustulata</name>
    <dbReference type="NCBI Taxonomy" id="136370"/>
    <lineage>
        <taxon>Eukaryota</taxon>
        <taxon>Fungi</taxon>
        <taxon>Dikarya</taxon>
        <taxon>Ascomycota</taxon>
        <taxon>Pezizomycotina</taxon>
        <taxon>Lecanoromycetes</taxon>
        <taxon>OSLEUM clade</taxon>
        <taxon>Umbilicariomycetidae</taxon>
        <taxon>Umbilicariales</taxon>
        <taxon>Umbilicariaceae</taxon>
        <taxon>Lasallia</taxon>
    </lineage>
</organism>
<keyword evidence="3" id="KW-0560">Oxidoreductase</keyword>
<dbReference type="AlphaFoldDB" id="A0A1W5D4N0"/>
<reference evidence="7" key="1">
    <citation type="submission" date="2017-03" db="EMBL/GenBank/DDBJ databases">
        <authorList>
            <person name="Sharma R."/>
            <person name="Thines M."/>
        </authorList>
    </citation>
    <scope>NUCLEOTIDE SEQUENCE [LARGE SCALE GENOMIC DNA]</scope>
</reference>
<dbReference type="EMBL" id="FWEW01002055">
    <property type="protein sequence ID" value="SLM37991.1"/>
    <property type="molecule type" value="Genomic_DNA"/>
</dbReference>
<keyword evidence="2" id="KW-0274">FAD</keyword>
<name>A0A1W5D4N0_9LECA</name>
<feature type="transmembrane region" description="Helical" evidence="4">
    <location>
        <begin position="6"/>
        <end position="25"/>
    </location>
</feature>
<evidence type="ECO:0000256" key="1">
    <source>
        <dbReference type="ARBA" id="ARBA00022630"/>
    </source>
</evidence>
<keyword evidence="1" id="KW-0285">Flavoprotein</keyword>
<sequence length="52" mass="5641">MANGFESVIVVGAGPAGLLLAVMLAQREIRVKVVESQDQLDQRPRESYGELV</sequence>
<evidence type="ECO:0000256" key="3">
    <source>
        <dbReference type="ARBA" id="ARBA00023002"/>
    </source>
</evidence>
<dbReference type="Gene3D" id="3.50.50.60">
    <property type="entry name" value="FAD/NAD(P)-binding domain"/>
    <property type="match status" value="1"/>
</dbReference>
<protein>
    <submittedName>
        <fullName evidence="6">Fad binding domain-containing protein</fullName>
    </submittedName>
</protein>
<dbReference type="Pfam" id="PF01494">
    <property type="entry name" value="FAD_binding_3"/>
    <property type="match status" value="1"/>
</dbReference>
<keyword evidence="4" id="KW-1133">Transmembrane helix</keyword>
<keyword evidence="7" id="KW-1185">Reference proteome</keyword>
<feature type="domain" description="FAD-binding" evidence="5">
    <location>
        <begin position="7"/>
        <end position="45"/>
    </location>
</feature>
<evidence type="ECO:0000313" key="7">
    <source>
        <dbReference type="Proteomes" id="UP000192927"/>
    </source>
</evidence>
<dbReference type="InterPro" id="IPR036188">
    <property type="entry name" value="FAD/NAD-bd_sf"/>
</dbReference>
<evidence type="ECO:0000313" key="6">
    <source>
        <dbReference type="EMBL" id="SLM37991.1"/>
    </source>
</evidence>
<accession>A0A1W5D4N0</accession>
<keyword evidence="4" id="KW-0472">Membrane</keyword>
<proteinExistence type="predicted"/>